<dbReference type="EMBL" id="JAMZMK010009630">
    <property type="protein sequence ID" value="KAI7734881.1"/>
    <property type="molecule type" value="Genomic_DNA"/>
</dbReference>
<accession>A0AAD5C3X4</accession>
<proteinExistence type="predicted"/>
<feature type="compositionally biased region" description="Pro residues" evidence="1">
    <location>
        <begin position="368"/>
        <end position="379"/>
    </location>
</feature>
<feature type="region of interest" description="Disordered" evidence="1">
    <location>
        <begin position="358"/>
        <end position="379"/>
    </location>
</feature>
<name>A0AAD5C3X4_AMBAR</name>
<feature type="compositionally biased region" description="Low complexity" evidence="1">
    <location>
        <begin position="312"/>
        <end position="327"/>
    </location>
</feature>
<dbReference type="InterPro" id="IPR004312">
    <property type="entry name" value="ATHILA_Orf1_C"/>
</dbReference>
<evidence type="ECO:0000313" key="4">
    <source>
        <dbReference type="Proteomes" id="UP001206925"/>
    </source>
</evidence>
<gene>
    <name evidence="3" type="ORF">M8C21_002735</name>
</gene>
<keyword evidence="4" id="KW-1185">Reference proteome</keyword>
<reference evidence="3" key="1">
    <citation type="submission" date="2022-06" db="EMBL/GenBank/DDBJ databases">
        <title>Uncovering the hologenomic basis of an extraordinary plant invasion.</title>
        <authorList>
            <person name="Bieker V.C."/>
            <person name="Martin M.D."/>
            <person name="Gilbert T."/>
            <person name="Hodgins K."/>
            <person name="Battlay P."/>
            <person name="Petersen B."/>
            <person name="Wilson J."/>
        </authorList>
    </citation>
    <scope>NUCLEOTIDE SEQUENCE</scope>
    <source>
        <strain evidence="3">AA19_3_7</strain>
        <tissue evidence="3">Leaf</tissue>
    </source>
</reference>
<comment type="caution">
    <text evidence="3">The sequence shown here is derived from an EMBL/GenBank/DDBJ whole genome shotgun (WGS) entry which is preliminary data.</text>
</comment>
<feature type="region of interest" description="Disordered" evidence="1">
    <location>
        <begin position="295"/>
        <end position="327"/>
    </location>
</feature>
<organism evidence="3 4">
    <name type="scientific">Ambrosia artemisiifolia</name>
    <name type="common">Common ragweed</name>
    <dbReference type="NCBI Taxonomy" id="4212"/>
    <lineage>
        <taxon>Eukaryota</taxon>
        <taxon>Viridiplantae</taxon>
        <taxon>Streptophyta</taxon>
        <taxon>Embryophyta</taxon>
        <taxon>Tracheophyta</taxon>
        <taxon>Spermatophyta</taxon>
        <taxon>Magnoliopsida</taxon>
        <taxon>eudicotyledons</taxon>
        <taxon>Gunneridae</taxon>
        <taxon>Pentapetalae</taxon>
        <taxon>asterids</taxon>
        <taxon>campanulids</taxon>
        <taxon>Asterales</taxon>
        <taxon>Asteraceae</taxon>
        <taxon>Asteroideae</taxon>
        <taxon>Heliantheae alliance</taxon>
        <taxon>Heliantheae</taxon>
        <taxon>Ambrosia</taxon>
    </lineage>
</organism>
<dbReference type="Proteomes" id="UP001206925">
    <property type="component" value="Unassembled WGS sequence"/>
</dbReference>
<evidence type="ECO:0000259" key="2">
    <source>
        <dbReference type="Pfam" id="PF03078"/>
    </source>
</evidence>
<dbReference type="AlphaFoldDB" id="A0AAD5C3X4"/>
<protein>
    <recommendedName>
        <fullName evidence="2">Arabidopsis retrotransposon Orf1 C-terminal domain-containing protein</fullName>
    </recommendedName>
</protein>
<evidence type="ECO:0000313" key="3">
    <source>
        <dbReference type="EMBL" id="KAI7734881.1"/>
    </source>
</evidence>
<sequence>MDRDVDATSSGPVRKRANKGTVHVLPEDDEPIIEEEVDPTQPPRISAEGLLQFEFLAEARQTYEALRHTPLLATRTIDWDILRRYGQYDRMQAIIPARWGTQYSISVAQFAVRMGFYTDEETTQPIFTDSYRTVSVQEGWGGIDPGVLKSWWTTIGSFTYSGRSAGSHIRDPVHRYLHRVISNTIQARYEGIEKVTQDDLLVLYCLLHPAEGNIAYILLRSLARKRAKAARICQGPYITMIARAFGILDRFILQTLVPGARTSRISELDMIQMSILTATEPRQFSDPIDAAIAIAVDDTETETRRRPPPIPRSSRTSQASSSSSAEPSLIDEFRAFREEVTTSLDWIMRSVRTIAAARGVELPRHPSDPPPDDPPAGEH</sequence>
<dbReference type="Pfam" id="PF03078">
    <property type="entry name" value="ATHILA"/>
    <property type="match status" value="1"/>
</dbReference>
<feature type="domain" description="Arabidopsis retrotransposon Orf1 C-terminal" evidence="2">
    <location>
        <begin position="144"/>
        <end position="201"/>
    </location>
</feature>
<evidence type="ECO:0000256" key="1">
    <source>
        <dbReference type="SAM" id="MobiDB-lite"/>
    </source>
</evidence>
<feature type="region of interest" description="Disordered" evidence="1">
    <location>
        <begin position="1"/>
        <end position="29"/>
    </location>
</feature>